<evidence type="ECO:0000313" key="1">
    <source>
        <dbReference type="EMBL" id="SME97781.1"/>
    </source>
</evidence>
<gene>
    <name evidence="1" type="ORF">SAMN06296036_102386</name>
</gene>
<dbReference type="AlphaFoldDB" id="A0A1Y6BET2"/>
<evidence type="ECO:0000313" key="2">
    <source>
        <dbReference type="Proteomes" id="UP000192907"/>
    </source>
</evidence>
<reference evidence="2" key="1">
    <citation type="submission" date="2017-04" db="EMBL/GenBank/DDBJ databases">
        <authorList>
            <person name="Varghese N."/>
            <person name="Submissions S."/>
        </authorList>
    </citation>
    <scope>NUCLEOTIDE SEQUENCE [LARGE SCALE GENOMIC DNA]</scope>
    <source>
        <strain evidence="2">RKEM611</strain>
    </source>
</reference>
<protein>
    <submittedName>
        <fullName evidence="1">Uncharacterized protein</fullName>
    </submittedName>
</protein>
<dbReference type="Proteomes" id="UP000192907">
    <property type="component" value="Unassembled WGS sequence"/>
</dbReference>
<dbReference type="EMBL" id="FWZT01000002">
    <property type="protein sequence ID" value="SME97781.1"/>
    <property type="molecule type" value="Genomic_DNA"/>
</dbReference>
<organism evidence="1 2">
    <name type="scientific">Pseudobacteriovorax antillogorgiicola</name>
    <dbReference type="NCBI Taxonomy" id="1513793"/>
    <lineage>
        <taxon>Bacteria</taxon>
        <taxon>Pseudomonadati</taxon>
        <taxon>Bdellovibrionota</taxon>
        <taxon>Oligoflexia</taxon>
        <taxon>Oligoflexales</taxon>
        <taxon>Pseudobacteriovoracaceae</taxon>
        <taxon>Pseudobacteriovorax</taxon>
    </lineage>
</organism>
<accession>A0A1Y6BET2</accession>
<keyword evidence="2" id="KW-1185">Reference proteome</keyword>
<sequence length="130" mass="14344">MNFGEKSNIYVSGEVVIPESFSDKINSNISTLFVVVYDEESPMPMPYGAMKLRLDQAPEAGGSLPFFVTKERLMVMRENQPPPYKLRVKARLDLDGNAGRDQPGDLTGEASGVALGTQDITITIDKYIEN</sequence>
<name>A0A1Y6BET2_9BACT</name>
<proteinExistence type="predicted"/>